<dbReference type="AlphaFoldDB" id="A0A409VZJ5"/>
<reference evidence="3 4" key="1">
    <citation type="journal article" date="2018" name="Evol. Lett.">
        <title>Horizontal gene cluster transfer increased hallucinogenic mushroom diversity.</title>
        <authorList>
            <person name="Reynolds H.T."/>
            <person name="Vijayakumar V."/>
            <person name="Gluck-Thaler E."/>
            <person name="Korotkin H.B."/>
            <person name="Matheny P.B."/>
            <person name="Slot J.C."/>
        </authorList>
    </citation>
    <scope>NUCLEOTIDE SEQUENCE [LARGE SCALE GENOMIC DNA]</scope>
    <source>
        <strain evidence="3 4">2629</strain>
    </source>
</reference>
<protein>
    <submittedName>
        <fullName evidence="3">Uncharacterized protein</fullName>
    </submittedName>
</protein>
<feature type="chain" id="PRO_5019060308" evidence="2">
    <location>
        <begin position="23"/>
        <end position="129"/>
    </location>
</feature>
<evidence type="ECO:0000256" key="2">
    <source>
        <dbReference type="SAM" id="SignalP"/>
    </source>
</evidence>
<keyword evidence="2" id="KW-0732">Signal</keyword>
<accession>A0A409VZJ5</accession>
<dbReference type="InParanoid" id="A0A409VZJ5"/>
<proteinExistence type="predicted"/>
<evidence type="ECO:0000313" key="3">
    <source>
        <dbReference type="EMBL" id="PPQ71678.1"/>
    </source>
</evidence>
<feature type="compositionally biased region" description="Basic residues" evidence="1">
    <location>
        <begin position="105"/>
        <end position="115"/>
    </location>
</feature>
<sequence length="129" mass="14071">MKLFTASQLTVAVVLVTAVVQGLPLDIQESGTSSDINIPHLFYRQPQLYERQDIENRGLGFLSFLDPVLNIGKSLIKGVLSPSDSGGTEEKEYHPHEHEHDAPRSKGKKKKGKGKGFFKSVVGALLGSN</sequence>
<name>A0A409VZJ5_9AGAR</name>
<dbReference type="Proteomes" id="UP000284842">
    <property type="component" value="Unassembled WGS sequence"/>
</dbReference>
<keyword evidence="4" id="KW-1185">Reference proteome</keyword>
<evidence type="ECO:0000313" key="4">
    <source>
        <dbReference type="Proteomes" id="UP000284842"/>
    </source>
</evidence>
<feature type="region of interest" description="Disordered" evidence="1">
    <location>
        <begin position="82"/>
        <end position="115"/>
    </location>
</feature>
<evidence type="ECO:0000256" key="1">
    <source>
        <dbReference type="SAM" id="MobiDB-lite"/>
    </source>
</evidence>
<gene>
    <name evidence="3" type="ORF">CVT24_007831</name>
</gene>
<dbReference type="EMBL" id="NHTK01005905">
    <property type="protein sequence ID" value="PPQ71678.1"/>
    <property type="molecule type" value="Genomic_DNA"/>
</dbReference>
<organism evidence="3 4">
    <name type="scientific">Panaeolus cyanescens</name>
    <dbReference type="NCBI Taxonomy" id="181874"/>
    <lineage>
        <taxon>Eukaryota</taxon>
        <taxon>Fungi</taxon>
        <taxon>Dikarya</taxon>
        <taxon>Basidiomycota</taxon>
        <taxon>Agaricomycotina</taxon>
        <taxon>Agaricomycetes</taxon>
        <taxon>Agaricomycetidae</taxon>
        <taxon>Agaricales</taxon>
        <taxon>Agaricineae</taxon>
        <taxon>Galeropsidaceae</taxon>
        <taxon>Panaeolus</taxon>
    </lineage>
</organism>
<comment type="caution">
    <text evidence="3">The sequence shown here is derived from an EMBL/GenBank/DDBJ whole genome shotgun (WGS) entry which is preliminary data.</text>
</comment>
<feature type="compositionally biased region" description="Basic and acidic residues" evidence="1">
    <location>
        <begin position="88"/>
        <end position="104"/>
    </location>
</feature>
<feature type="signal peptide" evidence="2">
    <location>
        <begin position="1"/>
        <end position="22"/>
    </location>
</feature>